<keyword evidence="2" id="KW-0326">Glycosidase</keyword>
<organism evidence="5 6">
    <name type="scientific">Flavimobilis rhizosphaerae</name>
    <dbReference type="NCBI Taxonomy" id="2775421"/>
    <lineage>
        <taxon>Bacteria</taxon>
        <taxon>Bacillati</taxon>
        <taxon>Actinomycetota</taxon>
        <taxon>Actinomycetes</taxon>
        <taxon>Micrococcales</taxon>
        <taxon>Jonesiaceae</taxon>
        <taxon>Flavimobilis</taxon>
    </lineage>
</organism>
<keyword evidence="1 5" id="KW-0378">Hydrolase</keyword>
<dbReference type="CDD" id="cd11338">
    <property type="entry name" value="AmyAc_CMD"/>
    <property type="match status" value="1"/>
</dbReference>
<evidence type="ECO:0000256" key="2">
    <source>
        <dbReference type="ARBA" id="ARBA00023295"/>
    </source>
</evidence>
<dbReference type="SMART" id="SM00642">
    <property type="entry name" value="Aamy"/>
    <property type="match status" value="1"/>
</dbReference>
<dbReference type="InterPro" id="IPR004185">
    <property type="entry name" value="Glyco_hydro_13_lg-like_dom"/>
</dbReference>
<evidence type="ECO:0000313" key="6">
    <source>
        <dbReference type="Proteomes" id="UP000642107"/>
    </source>
</evidence>
<dbReference type="Gene3D" id="2.60.40.10">
    <property type="entry name" value="Immunoglobulins"/>
    <property type="match status" value="1"/>
</dbReference>
<dbReference type="InterPro" id="IPR013783">
    <property type="entry name" value="Ig-like_fold"/>
</dbReference>
<evidence type="ECO:0000313" key="5">
    <source>
        <dbReference type="EMBL" id="MBD9700151.1"/>
    </source>
</evidence>
<dbReference type="SUPFAM" id="SSF81296">
    <property type="entry name" value="E set domains"/>
    <property type="match status" value="1"/>
</dbReference>
<dbReference type="GO" id="GO:0016787">
    <property type="term" value="F:hydrolase activity"/>
    <property type="evidence" value="ECO:0007669"/>
    <property type="project" value="UniProtKB-KW"/>
</dbReference>
<name>A0ABR9DUS5_9MICO</name>
<dbReference type="SUPFAM" id="SSF51445">
    <property type="entry name" value="(Trans)glycosidases"/>
    <property type="match status" value="1"/>
</dbReference>
<dbReference type="Gene3D" id="3.20.20.80">
    <property type="entry name" value="Glycosidases"/>
    <property type="match status" value="1"/>
</dbReference>
<dbReference type="InterPro" id="IPR045857">
    <property type="entry name" value="O16G_dom_2"/>
</dbReference>
<protein>
    <submittedName>
        <fullName evidence="5">Glycoside hydrolase family 13 protein</fullName>
    </submittedName>
</protein>
<comment type="caution">
    <text evidence="5">The sequence shown here is derived from an EMBL/GenBank/DDBJ whole genome shotgun (WGS) entry which is preliminary data.</text>
</comment>
<dbReference type="InterPro" id="IPR014756">
    <property type="entry name" value="Ig_E-set"/>
</dbReference>
<dbReference type="InterPro" id="IPR017853">
    <property type="entry name" value="GH"/>
</dbReference>
<feature type="domain" description="Glycosyl hydrolase family 13 catalytic" evidence="4">
    <location>
        <begin position="129"/>
        <end position="523"/>
    </location>
</feature>
<dbReference type="InterPro" id="IPR006047">
    <property type="entry name" value="GH13_cat_dom"/>
</dbReference>
<evidence type="ECO:0000259" key="4">
    <source>
        <dbReference type="SMART" id="SM00642"/>
    </source>
</evidence>
<sequence length="633" mass="69417">MLRALPHHDGSELYTAPGPHRLGDTVPVRVRVPRTSEVTEVWLRTVQDAEPRMRRAAVVDEDGRDVWYEADVLVHHPVTHYRFALVRDGGVAWLSADGIHDRGVTDAHDFRISTHAPGPTWLRDAIVYQIFPDRFARSAAADRPVPDWAVPAAWDDEPIARGRETGTQLYGGDLDGIVEHLDHVSDLGVTTVYLTPVFPGRTCHRYDAATFDHVDPLLGGNEAYARLSHALHSRGLRLMGDLTTNHTGASHEWFVRAQEDPASPERDFYLWTEPDAPDGGPGYVGWIGHAHLPKLDFRSPELRARMVEGRDSVVGRWLQEPYALDGWRIDVANMTGRYGALDLNQDVAAAVRATIEQVNADGALISEHFHDARDDLAGDTWHANMNYTAFSNPLWTWLSAEGSDVSYQAMHGVPVPRRQGAEVVAEMRDFDGGLPWDVLVRQWNMLGSHDTPRIRTLVGSRELHEVAAGILFTYLGVPVVFAGDEFGLTGTTGEHARATMPWDEPARRDEHTHDVYRRLAALRHAHRALREGSLRWVLVDDDALGYVRETRDETILVVAARAPWTGAVLPLGGSAERLFGSLELGAVRDAGAGAGRGAGVGAGAGAASDDASPSTDGLVVPGAGPHVGVWRLT</sequence>
<accession>A0ABR9DUS5</accession>
<feature type="region of interest" description="Disordered" evidence="3">
    <location>
        <begin position="599"/>
        <end position="619"/>
    </location>
</feature>
<evidence type="ECO:0000256" key="3">
    <source>
        <dbReference type="SAM" id="MobiDB-lite"/>
    </source>
</evidence>
<reference evidence="5 6" key="1">
    <citation type="submission" date="2020-09" db="EMBL/GenBank/DDBJ databases">
        <title>Flavimobilis rhizosphaerae sp. nov., isolated from rhizosphere soil of Spartina alterniflora.</title>
        <authorList>
            <person name="Hanqin C."/>
        </authorList>
    </citation>
    <scope>NUCLEOTIDE SEQUENCE [LARGE SCALE GENOMIC DNA]</scope>
    <source>
        <strain evidence="5 6">GY 10621</strain>
    </source>
</reference>
<dbReference type="PANTHER" id="PTHR10357:SF210">
    <property type="entry name" value="MALTODEXTRIN GLUCOSIDASE"/>
    <property type="match status" value="1"/>
</dbReference>
<dbReference type="CDD" id="cd02857">
    <property type="entry name" value="E_set_CDase_PDE_N"/>
    <property type="match status" value="1"/>
</dbReference>
<feature type="region of interest" description="Disordered" evidence="3">
    <location>
        <begin position="1"/>
        <end position="20"/>
    </location>
</feature>
<dbReference type="Proteomes" id="UP000642107">
    <property type="component" value="Unassembled WGS sequence"/>
</dbReference>
<proteinExistence type="predicted"/>
<feature type="compositionally biased region" description="Basic and acidic residues" evidence="3">
    <location>
        <begin position="1"/>
        <end position="11"/>
    </location>
</feature>
<dbReference type="PANTHER" id="PTHR10357">
    <property type="entry name" value="ALPHA-AMYLASE FAMILY MEMBER"/>
    <property type="match status" value="1"/>
</dbReference>
<evidence type="ECO:0000256" key="1">
    <source>
        <dbReference type="ARBA" id="ARBA00022801"/>
    </source>
</evidence>
<dbReference type="EMBL" id="JACZDF010000007">
    <property type="protein sequence ID" value="MBD9700151.1"/>
    <property type="molecule type" value="Genomic_DNA"/>
</dbReference>
<keyword evidence="6" id="KW-1185">Reference proteome</keyword>
<dbReference type="Gene3D" id="3.90.400.10">
    <property type="entry name" value="Oligo-1,6-glucosidase, Domain 2"/>
    <property type="match status" value="1"/>
</dbReference>
<gene>
    <name evidence="5" type="ORF">IGS67_11715</name>
</gene>
<dbReference type="Pfam" id="PF00128">
    <property type="entry name" value="Alpha-amylase"/>
    <property type="match status" value="1"/>
</dbReference>